<dbReference type="GO" id="GO:0097550">
    <property type="term" value="C:transcription preinitiation complex"/>
    <property type="evidence" value="ECO:0007669"/>
    <property type="project" value="TreeGrafter"/>
</dbReference>
<dbReference type="Gene3D" id="1.10.472.10">
    <property type="entry name" value="Cyclin-like"/>
    <property type="match status" value="2"/>
</dbReference>
<dbReference type="InterPro" id="IPR011665">
    <property type="entry name" value="BRF1_TBP-bd_dom"/>
</dbReference>
<dbReference type="EMBL" id="WOCE01000014">
    <property type="protein sequence ID" value="KAE9600236.1"/>
    <property type="molecule type" value="Genomic_DNA"/>
</dbReference>
<dbReference type="PANTHER" id="PTHR11618:SF4">
    <property type="entry name" value="TRANSCRIPTION FACTOR IIIB 90 KDA SUBUNIT"/>
    <property type="match status" value="1"/>
</dbReference>
<sequence length="360" mass="40571">MHYLSCNLGVEDNNMARQALAFFRIALERKFTRGRKSEQVQAACLYIAFRANDKPYLLIDFSNWLRINVYVLDLLKERNVRVSETALNIIASMKRDWMQTGRKPSGLCGAAIYIAALAHGFKFSKSDILRIVHVCEATLTKRLVEFENTDSANLTIEELNEMAKEQEKNPIKIADGQFNNCTSKDLLCEHKDSDVPYFALGLCETCYKDFDKLSGGLGGGLDPPAFQRAEKERTAKSHSEESADKSDDLVKATNGADETRIENLHASESEGIGDTIHVSIKSGQLDESHEDEDMNMNTSNDSETFSDIDDNEVDDYIADEEAKQQKKILWENEFSEYLKEQADRVATAAKTRKVTFGSIF</sequence>
<dbReference type="Proteomes" id="UP000447434">
    <property type="component" value="Chromosome 14"/>
</dbReference>
<evidence type="ECO:0000256" key="7">
    <source>
        <dbReference type="ARBA" id="ARBA00023159"/>
    </source>
</evidence>
<evidence type="ECO:0000256" key="9">
    <source>
        <dbReference type="ARBA" id="ARBA00023242"/>
    </source>
</evidence>
<evidence type="ECO:0000259" key="11">
    <source>
        <dbReference type="SMART" id="SM00385"/>
    </source>
</evidence>
<dbReference type="GO" id="GO:0000126">
    <property type="term" value="C:transcription factor TFIIIB complex"/>
    <property type="evidence" value="ECO:0007669"/>
    <property type="project" value="TreeGrafter"/>
</dbReference>
<keyword evidence="3" id="KW-0479">Metal-binding</keyword>
<dbReference type="Pfam" id="PF07741">
    <property type="entry name" value="BRF1"/>
    <property type="match status" value="1"/>
</dbReference>
<dbReference type="GO" id="GO:0005634">
    <property type="term" value="C:nucleus"/>
    <property type="evidence" value="ECO:0007669"/>
    <property type="project" value="UniProtKB-SubCell"/>
</dbReference>
<dbReference type="GO" id="GO:0001006">
    <property type="term" value="F:RNA polymerase III type 3 promoter sequence-specific DNA binding"/>
    <property type="evidence" value="ECO:0007669"/>
    <property type="project" value="TreeGrafter"/>
</dbReference>
<dbReference type="AlphaFoldDB" id="A0A6A4PFJ7"/>
<dbReference type="InterPro" id="IPR013763">
    <property type="entry name" value="Cyclin-like_dom"/>
</dbReference>
<evidence type="ECO:0000256" key="2">
    <source>
        <dbReference type="ARBA" id="ARBA00010857"/>
    </source>
</evidence>
<keyword evidence="6" id="KW-0805">Transcription regulation</keyword>
<evidence type="ECO:0000256" key="10">
    <source>
        <dbReference type="SAM" id="MobiDB-lite"/>
    </source>
</evidence>
<feature type="region of interest" description="Disordered" evidence="10">
    <location>
        <begin position="286"/>
        <end position="307"/>
    </location>
</feature>
<protein>
    <submittedName>
        <fullName evidence="12">Putative transcription factor TFIIB, brf1, TBP-binding domain-containing protein</fullName>
    </submittedName>
</protein>
<dbReference type="InterPro" id="IPR000812">
    <property type="entry name" value="TFIIB"/>
</dbReference>
<accession>A0A6A4PFJ7</accession>
<dbReference type="Pfam" id="PF00382">
    <property type="entry name" value="TFIIB"/>
    <property type="match status" value="2"/>
</dbReference>
<comment type="caution">
    <text evidence="12">The sequence shown here is derived from an EMBL/GenBank/DDBJ whole genome shotgun (WGS) entry which is preliminary data.</text>
</comment>
<dbReference type="InterPro" id="IPR013150">
    <property type="entry name" value="TFIIB_cyclin"/>
</dbReference>
<gene>
    <name evidence="12" type="ORF">Lalb_Chr14g0370781</name>
</gene>
<keyword evidence="5" id="KW-0862">Zinc</keyword>
<evidence type="ECO:0000313" key="13">
    <source>
        <dbReference type="Proteomes" id="UP000447434"/>
    </source>
</evidence>
<evidence type="ECO:0000313" key="12">
    <source>
        <dbReference type="EMBL" id="KAE9600236.1"/>
    </source>
</evidence>
<evidence type="ECO:0000256" key="4">
    <source>
        <dbReference type="ARBA" id="ARBA00022771"/>
    </source>
</evidence>
<dbReference type="GO" id="GO:0017025">
    <property type="term" value="F:TBP-class protein binding"/>
    <property type="evidence" value="ECO:0007669"/>
    <property type="project" value="InterPro"/>
</dbReference>
<keyword evidence="13" id="KW-1185">Reference proteome</keyword>
<name>A0A6A4PFJ7_LUPAL</name>
<keyword evidence="8" id="KW-0804">Transcription</keyword>
<organism evidence="12 13">
    <name type="scientific">Lupinus albus</name>
    <name type="common">White lupine</name>
    <name type="synonym">Lupinus termis</name>
    <dbReference type="NCBI Taxonomy" id="3870"/>
    <lineage>
        <taxon>Eukaryota</taxon>
        <taxon>Viridiplantae</taxon>
        <taxon>Streptophyta</taxon>
        <taxon>Embryophyta</taxon>
        <taxon>Tracheophyta</taxon>
        <taxon>Spermatophyta</taxon>
        <taxon>Magnoliopsida</taxon>
        <taxon>eudicotyledons</taxon>
        <taxon>Gunneridae</taxon>
        <taxon>Pentapetalae</taxon>
        <taxon>rosids</taxon>
        <taxon>fabids</taxon>
        <taxon>Fabales</taxon>
        <taxon>Fabaceae</taxon>
        <taxon>Papilionoideae</taxon>
        <taxon>50 kb inversion clade</taxon>
        <taxon>genistoids sensu lato</taxon>
        <taxon>core genistoids</taxon>
        <taxon>Genisteae</taxon>
        <taxon>Lupinus</taxon>
    </lineage>
</organism>
<evidence type="ECO:0000256" key="3">
    <source>
        <dbReference type="ARBA" id="ARBA00022723"/>
    </source>
</evidence>
<dbReference type="CDD" id="cd20554">
    <property type="entry name" value="CYCLIN_TFIIIB90_rpt2"/>
    <property type="match status" value="1"/>
</dbReference>
<comment type="similarity">
    <text evidence="2">Belongs to the TFIIB family.</text>
</comment>
<proteinExistence type="inferred from homology"/>
<evidence type="ECO:0000256" key="5">
    <source>
        <dbReference type="ARBA" id="ARBA00022833"/>
    </source>
</evidence>
<feature type="compositionally biased region" description="Basic and acidic residues" evidence="10">
    <location>
        <begin position="228"/>
        <end position="250"/>
    </location>
</feature>
<dbReference type="GO" id="GO:0070897">
    <property type="term" value="P:transcription preinitiation complex assembly"/>
    <property type="evidence" value="ECO:0007669"/>
    <property type="project" value="InterPro"/>
</dbReference>
<keyword evidence="9" id="KW-0539">Nucleus</keyword>
<dbReference type="OrthoDB" id="511529at2759"/>
<feature type="region of interest" description="Disordered" evidence="10">
    <location>
        <begin position="221"/>
        <end position="251"/>
    </location>
</feature>
<dbReference type="SMART" id="SM00385">
    <property type="entry name" value="CYCLIN"/>
    <property type="match status" value="1"/>
</dbReference>
<comment type="subcellular location">
    <subcellularLocation>
        <location evidence="1">Nucleus</location>
    </subcellularLocation>
</comment>
<keyword evidence="7" id="KW-0010">Activator</keyword>
<dbReference type="SUPFAM" id="SSF47954">
    <property type="entry name" value="Cyclin-like"/>
    <property type="match status" value="2"/>
</dbReference>
<keyword evidence="4" id="KW-0863">Zinc-finger</keyword>
<dbReference type="GO" id="GO:0000995">
    <property type="term" value="F:RNA polymerase III general transcription initiation factor activity"/>
    <property type="evidence" value="ECO:0007669"/>
    <property type="project" value="TreeGrafter"/>
</dbReference>
<evidence type="ECO:0000256" key="8">
    <source>
        <dbReference type="ARBA" id="ARBA00023163"/>
    </source>
</evidence>
<reference evidence="13" key="1">
    <citation type="journal article" date="2020" name="Nat. Commun.">
        <title>Genome sequence of the cluster root forming white lupin.</title>
        <authorList>
            <person name="Hufnagel B."/>
            <person name="Marques A."/>
            <person name="Soriano A."/>
            <person name="Marques L."/>
            <person name="Divol F."/>
            <person name="Doumas P."/>
            <person name="Sallet E."/>
            <person name="Mancinotti D."/>
            <person name="Carrere S."/>
            <person name="Marande W."/>
            <person name="Arribat S."/>
            <person name="Keller J."/>
            <person name="Huneau C."/>
            <person name="Blein T."/>
            <person name="Aime D."/>
            <person name="Laguerre M."/>
            <person name="Taylor J."/>
            <person name="Schubert V."/>
            <person name="Nelson M."/>
            <person name="Geu-Flores F."/>
            <person name="Crespi M."/>
            <person name="Gallardo-Guerrero K."/>
            <person name="Delaux P.-M."/>
            <person name="Salse J."/>
            <person name="Berges H."/>
            <person name="Guyot R."/>
            <person name="Gouzy J."/>
            <person name="Peret B."/>
        </authorList>
    </citation>
    <scope>NUCLEOTIDE SEQUENCE [LARGE SCALE GENOMIC DNA]</scope>
    <source>
        <strain evidence="13">cv. Amiga</strain>
    </source>
</reference>
<evidence type="ECO:0000256" key="6">
    <source>
        <dbReference type="ARBA" id="ARBA00023015"/>
    </source>
</evidence>
<evidence type="ECO:0000256" key="1">
    <source>
        <dbReference type="ARBA" id="ARBA00004123"/>
    </source>
</evidence>
<feature type="domain" description="Cyclin-like" evidence="11">
    <location>
        <begin position="63"/>
        <end position="148"/>
    </location>
</feature>
<dbReference type="FunFam" id="1.10.472.10:FF:000066">
    <property type="entry name" value="Transcription factor IIIB subunit"/>
    <property type="match status" value="1"/>
</dbReference>
<dbReference type="GO" id="GO:0008270">
    <property type="term" value="F:zinc ion binding"/>
    <property type="evidence" value="ECO:0007669"/>
    <property type="project" value="UniProtKB-KW"/>
</dbReference>
<dbReference type="InterPro" id="IPR036915">
    <property type="entry name" value="Cyclin-like_sf"/>
</dbReference>
<dbReference type="Gene3D" id="1.20.5.650">
    <property type="entry name" value="Single helix bin"/>
    <property type="match status" value="1"/>
</dbReference>
<dbReference type="PANTHER" id="PTHR11618">
    <property type="entry name" value="TRANSCRIPTION INITIATION FACTOR IIB-RELATED"/>
    <property type="match status" value="1"/>
</dbReference>